<dbReference type="Pfam" id="PF09509">
    <property type="entry name" value="Hypoth_Ymh"/>
    <property type="match status" value="1"/>
</dbReference>
<organism evidence="2 3">
    <name type="scientific">Sulfobacillus thermosulfidooxidans (strain DSM 9293 / VKM B-1269 / AT-1)</name>
    <dbReference type="NCBI Taxonomy" id="929705"/>
    <lineage>
        <taxon>Bacteria</taxon>
        <taxon>Bacillati</taxon>
        <taxon>Bacillota</taxon>
        <taxon>Clostridia</taxon>
        <taxon>Eubacteriales</taxon>
        <taxon>Clostridiales Family XVII. Incertae Sedis</taxon>
        <taxon>Sulfobacillus</taxon>
    </lineage>
</organism>
<evidence type="ECO:0000259" key="1">
    <source>
        <dbReference type="Pfam" id="PF09509"/>
    </source>
</evidence>
<dbReference type="Proteomes" id="UP000192660">
    <property type="component" value="Unassembled WGS sequence"/>
</dbReference>
<dbReference type="RefSeq" id="WP_020374140.1">
    <property type="nucleotide sequence ID" value="NZ_FWWY01000002.1"/>
</dbReference>
<feature type="domain" description="Conserved hypothetical protein CHP02391" evidence="1">
    <location>
        <begin position="180"/>
        <end position="273"/>
    </location>
</feature>
<evidence type="ECO:0000313" key="2">
    <source>
        <dbReference type="EMBL" id="SMC07883.1"/>
    </source>
</evidence>
<accession>A0A1W1WQ88</accession>
<dbReference type="EMBL" id="FWWY01000002">
    <property type="protein sequence ID" value="SMC07883.1"/>
    <property type="molecule type" value="Genomic_DNA"/>
</dbReference>
<dbReference type="OrthoDB" id="5195054at2"/>
<evidence type="ECO:0000313" key="3">
    <source>
        <dbReference type="Proteomes" id="UP000192660"/>
    </source>
</evidence>
<dbReference type="AlphaFoldDB" id="A0A1W1WQ88"/>
<sequence>MTRQKRQLIVQYLGSRGVTLPCLQAVVTILASPYRCRNATVIFEKRAPGQTHSAVCFAVWDWLDHPVTIIPDGFGTHGGTGGWGLAVALELFKFSKVPLAEYWASNIQFERVASGFPTVKDINDIQRDSNWAPSWPMYMRDFEERLWIEALNGDGVSFPYGLILPELLSDVRGFRDDPETCVLKAIKRLETAIRKMGEYSADLVGDNLISQAMGEKGVLQPKGEVKNEIQSWLLLYRGLIGAIRNPLSHRHVDMNFEFAMEQIIFVDLLLRKLKSDYPLQYEQWQQSLKAPNKVEWTDGNHEEQDDAGV</sequence>
<keyword evidence="3" id="KW-1185">Reference proteome</keyword>
<dbReference type="InterPro" id="IPR012654">
    <property type="entry name" value="CHP02391"/>
</dbReference>
<protein>
    <recommendedName>
        <fullName evidence="1">Conserved hypothetical protein CHP02391 domain-containing protein</fullName>
    </recommendedName>
</protein>
<proteinExistence type="predicted"/>
<gene>
    <name evidence="2" type="ORF">SAMN00768000_3509</name>
</gene>
<reference evidence="3" key="1">
    <citation type="submission" date="2017-04" db="EMBL/GenBank/DDBJ databases">
        <authorList>
            <person name="Varghese N."/>
            <person name="Submissions S."/>
        </authorList>
    </citation>
    <scope>NUCLEOTIDE SEQUENCE [LARGE SCALE GENOMIC DNA]</scope>
    <source>
        <strain evidence="3">DSM 9293</strain>
    </source>
</reference>
<name>A0A1W1WQ88_SULTA</name>